<comment type="caution">
    <text evidence="2">The sequence shown here is derived from an EMBL/GenBank/DDBJ whole genome shotgun (WGS) entry which is preliminary data.</text>
</comment>
<proteinExistence type="predicted"/>
<dbReference type="Proteomes" id="UP001279410">
    <property type="component" value="Unassembled WGS sequence"/>
</dbReference>
<evidence type="ECO:0000256" key="1">
    <source>
        <dbReference type="SAM" id="MobiDB-lite"/>
    </source>
</evidence>
<evidence type="ECO:0000313" key="3">
    <source>
        <dbReference type="Proteomes" id="UP001279410"/>
    </source>
</evidence>
<reference evidence="2" key="1">
    <citation type="submission" date="2022-08" db="EMBL/GenBank/DDBJ databases">
        <title>Genome sequencing of akame (Lates japonicus).</title>
        <authorList>
            <person name="Hashiguchi Y."/>
            <person name="Takahashi H."/>
        </authorList>
    </citation>
    <scope>NUCLEOTIDE SEQUENCE</scope>
    <source>
        <strain evidence="2">Kochi</strain>
    </source>
</reference>
<accession>A0AAD3QW23</accession>
<gene>
    <name evidence="2" type="ORF">AKAME5_000236300</name>
</gene>
<dbReference type="EMBL" id="BRZM01000005">
    <property type="protein sequence ID" value="GLD48374.1"/>
    <property type="molecule type" value="Genomic_DNA"/>
</dbReference>
<keyword evidence="3" id="KW-1185">Reference proteome</keyword>
<name>A0AAD3QW23_LATJO</name>
<evidence type="ECO:0000313" key="2">
    <source>
        <dbReference type="EMBL" id="GLD48374.1"/>
    </source>
</evidence>
<protein>
    <submittedName>
        <fullName evidence="2">ADP-ribosylation factor GTPase-activating protein 3</fullName>
    </submittedName>
</protein>
<organism evidence="2 3">
    <name type="scientific">Lates japonicus</name>
    <name type="common">Japanese lates</name>
    <dbReference type="NCBI Taxonomy" id="270547"/>
    <lineage>
        <taxon>Eukaryota</taxon>
        <taxon>Metazoa</taxon>
        <taxon>Chordata</taxon>
        <taxon>Craniata</taxon>
        <taxon>Vertebrata</taxon>
        <taxon>Euteleostomi</taxon>
        <taxon>Actinopterygii</taxon>
        <taxon>Neopterygii</taxon>
        <taxon>Teleostei</taxon>
        <taxon>Neoteleostei</taxon>
        <taxon>Acanthomorphata</taxon>
        <taxon>Carangaria</taxon>
        <taxon>Carangaria incertae sedis</taxon>
        <taxon>Centropomidae</taxon>
        <taxon>Lates</taxon>
    </lineage>
</organism>
<feature type="region of interest" description="Disordered" evidence="1">
    <location>
        <begin position="98"/>
        <end position="141"/>
    </location>
</feature>
<dbReference type="AlphaFoldDB" id="A0AAD3QW23"/>
<sequence>MEAWRLNEQKPERTAAIYISSLVTGPHPGEPEPVPVSDTGEARKKFGDEVRAISSEIKFVPSDQRAVALPTSQLKLGITLSSRKTLTVIASGSYSSLSRGASLLDSSCSSDYPELDHSPSGGGSLSGERKGSFSALSKSAL</sequence>